<name>A0A9N9F0M5_9GLOM</name>
<feature type="compositionally biased region" description="Basic residues" evidence="1">
    <location>
        <begin position="1"/>
        <end position="15"/>
    </location>
</feature>
<organism evidence="2 3">
    <name type="scientific">Racocetra fulgida</name>
    <dbReference type="NCBI Taxonomy" id="60492"/>
    <lineage>
        <taxon>Eukaryota</taxon>
        <taxon>Fungi</taxon>
        <taxon>Fungi incertae sedis</taxon>
        <taxon>Mucoromycota</taxon>
        <taxon>Glomeromycotina</taxon>
        <taxon>Glomeromycetes</taxon>
        <taxon>Diversisporales</taxon>
        <taxon>Gigasporaceae</taxon>
        <taxon>Racocetra</taxon>
    </lineage>
</organism>
<proteinExistence type="predicted"/>
<dbReference type="OrthoDB" id="10466519at2759"/>
<accession>A0A9N9F0M5</accession>
<keyword evidence="3" id="KW-1185">Reference proteome</keyword>
<reference evidence="2" key="1">
    <citation type="submission" date="2021-06" db="EMBL/GenBank/DDBJ databases">
        <authorList>
            <person name="Kallberg Y."/>
            <person name="Tangrot J."/>
            <person name="Rosling A."/>
        </authorList>
    </citation>
    <scope>NUCLEOTIDE SEQUENCE</scope>
    <source>
        <strain evidence="2">IN212</strain>
    </source>
</reference>
<evidence type="ECO:0000256" key="1">
    <source>
        <dbReference type="SAM" id="MobiDB-lite"/>
    </source>
</evidence>
<gene>
    <name evidence="2" type="ORF">RFULGI_LOCUS2449</name>
</gene>
<protein>
    <submittedName>
        <fullName evidence="2">17197_t:CDS:1</fullName>
    </submittedName>
</protein>
<dbReference type="Proteomes" id="UP000789396">
    <property type="component" value="Unassembled WGS sequence"/>
</dbReference>
<comment type="caution">
    <text evidence="2">The sequence shown here is derived from an EMBL/GenBank/DDBJ whole genome shotgun (WGS) entry which is preliminary data.</text>
</comment>
<dbReference type="EMBL" id="CAJVPZ010001854">
    <property type="protein sequence ID" value="CAG8501292.1"/>
    <property type="molecule type" value="Genomic_DNA"/>
</dbReference>
<dbReference type="AlphaFoldDB" id="A0A9N9F0M5"/>
<evidence type="ECO:0000313" key="3">
    <source>
        <dbReference type="Proteomes" id="UP000789396"/>
    </source>
</evidence>
<feature type="region of interest" description="Disordered" evidence="1">
    <location>
        <begin position="1"/>
        <end position="24"/>
    </location>
</feature>
<sequence>MAPRKNKARKKKQNTKKSANEQDQRIRKLIHENYGDGDEHCLEEDVIGDYKRCLEEDNIVNASDQRIGQQITEIYSDEDEYCLEEDNNYEEASANHPKILNLANIIHRAQLSKTDHSYKAFLDNDNMSNNVIDDSYKTFLDNNDMSNTVQISQYLKINIYSESTVVKIIINFREESLDSELSEFVNVGVLRQILQLHLKCTDMVEVMKDPEIFMRLVSFVRQALKAVLFADHNNQSTIAAIRGCDEYTIDLKIPTRLGIVKSLPVRELLSL</sequence>
<evidence type="ECO:0000313" key="2">
    <source>
        <dbReference type="EMBL" id="CAG8501292.1"/>
    </source>
</evidence>